<sequence length="218" mass="24545">MLSNDQIKDRFLNSGKLIDRHGQFVDGHLSDSRWNPSLSRLAHYRLLDGMKDDELSTQLKAQGLSPLEIKFTLKSAHTFISDVLGIDLAQRQAERISTHGKCVALLTELIAWVNQAYSEAVVAPLELNGRVYQTDEKALAAISRYLSTEQDPGYWVDTNNAKFEFTLDDLKALNEAIVARTNALHEKMTDFKQTARTAAEKSDYTTLKGLKEKFIAEL</sequence>
<accession>A0A1B2ICR1</accession>
<dbReference type="Pfam" id="PF14301">
    <property type="entry name" value="DUF4376"/>
    <property type="match status" value="1"/>
</dbReference>
<evidence type="ECO:0000313" key="2">
    <source>
        <dbReference type="EMBL" id="ANZ49004.1"/>
    </source>
</evidence>
<dbReference type="OrthoDB" id="10444at10239"/>
<dbReference type="KEGG" id="vg:29061758"/>
<proteinExistence type="predicted"/>
<organism evidence="2 3">
    <name type="scientific">Erwinia phage vB_EamM_EarlPhillipIV</name>
    <dbReference type="NCBI Taxonomy" id="1883372"/>
    <lineage>
        <taxon>Viruses</taxon>
        <taxon>Duplodnaviria</taxon>
        <taxon>Heunggongvirae</taxon>
        <taxon>Uroviricota</taxon>
        <taxon>Caudoviricetes</taxon>
        <taxon>Chimalliviridae</taxon>
        <taxon>Derbicusvirus</taxon>
        <taxon>Derbicusvirus derbicus</taxon>
    </lineage>
</organism>
<gene>
    <name evidence="2" type="ORF">EARLPHILLIPIV_155</name>
</gene>
<dbReference type="Proteomes" id="UP000201594">
    <property type="component" value="Segment"/>
</dbReference>
<protein>
    <recommendedName>
        <fullName evidence="1">DUF4376 domain-containing protein</fullName>
    </recommendedName>
</protein>
<evidence type="ECO:0000313" key="3">
    <source>
        <dbReference type="Proteomes" id="UP000201594"/>
    </source>
</evidence>
<name>A0A1B2ICR1_9CAUD</name>
<reference evidence="2 3" key="1">
    <citation type="submission" date="2016-06" db="EMBL/GenBank/DDBJ databases">
        <authorList>
            <person name="Kjaerup R.B."/>
            <person name="Dalgaard T.S."/>
            <person name="Juul-Madsen H.R."/>
        </authorList>
    </citation>
    <scope>NUCLEOTIDE SEQUENCE [LARGE SCALE GENOMIC DNA]</scope>
</reference>
<dbReference type="InterPro" id="IPR025484">
    <property type="entry name" value="DUF4376"/>
</dbReference>
<dbReference type="GeneID" id="29061758"/>
<evidence type="ECO:0000259" key="1">
    <source>
        <dbReference type="Pfam" id="PF14301"/>
    </source>
</evidence>
<dbReference type="RefSeq" id="YP_009278467.1">
    <property type="nucleotide sequence ID" value="NC_031007.1"/>
</dbReference>
<dbReference type="EMBL" id="KX397367">
    <property type="protein sequence ID" value="ANZ49004.1"/>
    <property type="molecule type" value="Genomic_DNA"/>
</dbReference>
<feature type="domain" description="DUF4376" evidence="1">
    <location>
        <begin position="108"/>
        <end position="204"/>
    </location>
</feature>